<name>A0AAU8B7W4_9VIRU</name>
<sequence>MVYSYRYVMKMKSTSDSENPLLRVQFLTAPEEGIAEFERHIRSSMDIESCSREYLCQIDLTKMSILKDVMTEVSIDETV</sequence>
<dbReference type="EMBL" id="PP511783">
    <property type="protein sequence ID" value="XCD07328.1"/>
    <property type="molecule type" value="Genomic_DNA"/>
</dbReference>
<evidence type="ECO:0000313" key="1">
    <source>
        <dbReference type="EMBL" id="XCD07287.1"/>
    </source>
</evidence>
<organism evidence="2">
    <name type="scientific">Dulem virus 209</name>
    <dbReference type="NCBI Taxonomy" id="3145686"/>
    <lineage>
        <taxon>Viruses</taxon>
        <taxon>Monodnaviria</taxon>
        <taxon>Sangervirae</taxon>
        <taxon>Phixviricota</taxon>
        <taxon>Malgrandaviricetes</taxon>
        <taxon>Petitvirales</taxon>
        <taxon>Microviridae</taxon>
        <taxon>Microvirus</taxon>
    </lineage>
</organism>
<accession>A0AAU8B7W4</accession>
<protein>
    <submittedName>
        <fullName evidence="2">Uncharacterized protein</fullName>
    </submittedName>
</protein>
<evidence type="ECO:0000313" key="2">
    <source>
        <dbReference type="EMBL" id="XCD07328.1"/>
    </source>
</evidence>
<reference evidence="2" key="1">
    <citation type="submission" date="2024-03" db="EMBL/GenBank/DDBJ databases">
        <title>Diverse circular DNA viruses in blood, oral, and fecal samples of captive lemurs.</title>
        <authorList>
            <person name="Paietta E.N."/>
            <person name="Kraberger S."/>
            <person name="Lund M.C."/>
            <person name="Custer J.M."/>
            <person name="Vargas K.M."/>
            <person name="Ehmke E.E."/>
            <person name="Yoder A.D."/>
            <person name="Varsani A."/>
        </authorList>
    </citation>
    <scope>NUCLEOTIDE SEQUENCE</scope>
    <source>
        <strain evidence="1">Duke_27FF_1640</strain>
        <strain evidence="2">Duke_27FS_13</strain>
    </source>
</reference>
<proteinExistence type="predicted"/>
<dbReference type="EMBL" id="PP511777">
    <property type="protein sequence ID" value="XCD07287.1"/>
    <property type="molecule type" value="Genomic_DNA"/>
</dbReference>